<keyword evidence="7" id="KW-0245">EGF-like domain</keyword>
<dbReference type="Pfam" id="PF00354">
    <property type="entry name" value="Pentaxin"/>
    <property type="match status" value="3"/>
</dbReference>
<keyword evidence="6" id="KW-0325">Glycoprotein</keyword>
<dbReference type="InterPro" id="IPR051360">
    <property type="entry name" value="Neuronal_Pentraxin_Related"/>
</dbReference>
<dbReference type="PRINTS" id="PR00895">
    <property type="entry name" value="PENTAXIN"/>
</dbReference>
<dbReference type="SMART" id="SM00181">
    <property type="entry name" value="EGF"/>
    <property type="match status" value="1"/>
</dbReference>
<dbReference type="GeneID" id="116296153"/>
<dbReference type="Proteomes" id="UP000515163">
    <property type="component" value="Unplaced"/>
</dbReference>
<dbReference type="Pfam" id="PF00024">
    <property type="entry name" value="PAN_1"/>
    <property type="match status" value="1"/>
</dbReference>
<dbReference type="GO" id="GO:0046872">
    <property type="term" value="F:metal ion binding"/>
    <property type="evidence" value="ECO:0007669"/>
    <property type="project" value="UniProtKB-KW"/>
</dbReference>
<dbReference type="InterPro" id="IPR003609">
    <property type="entry name" value="Pan_app"/>
</dbReference>
<dbReference type="PROSITE" id="PS00289">
    <property type="entry name" value="PTX_1"/>
    <property type="match status" value="1"/>
</dbReference>
<evidence type="ECO:0000259" key="8">
    <source>
        <dbReference type="PROSITE" id="PS50026"/>
    </source>
</evidence>
<dbReference type="InParanoid" id="A0A6P8HXB7"/>
<name>A0A6P8HXB7_ACTTE</name>
<feature type="domain" description="Pentraxin (PTX)" evidence="10">
    <location>
        <begin position="380"/>
        <end position="584"/>
    </location>
</feature>
<dbReference type="SMART" id="SM00159">
    <property type="entry name" value="PTX"/>
    <property type="match status" value="3"/>
</dbReference>
<evidence type="ECO:0000256" key="3">
    <source>
        <dbReference type="ARBA" id="ARBA00022723"/>
    </source>
</evidence>
<evidence type="ECO:0000256" key="7">
    <source>
        <dbReference type="PROSITE-ProRule" id="PRU00076"/>
    </source>
</evidence>
<evidence type="ECO:0000313" key="12">
    <source>
        <dbReference type="RefSeq" id="XP_031559981.1"/>
    </source>
</evidence>
<dbReference type="Gene3D" id="2.10.25.10">
    <property type="entry name" value="Laminin"/>
    <property type="match status" value="1"/>
</dbReference>
<dbReference type="AlphaFoldDB" id="A0A6P8HXB7"/>
<dbReference type="SUPFAM" id="SSF49899">
    <property type="entry name" value="Concanavalin A-like lectins/glucanases"/>
    <property type="match status" value="3"/>
</dbReference>
<gene>
    <name evidence="12" type="primary">LOC116296153</name>
</gene>
<dbReference type="InterPro" id="IPR001759">
    <property type="entry name" value="PTX_dom"/>
</dbReference>
<evidence type="ECO:0000313" key="11">
    <source>
        <dbReference type="Proteomes" id="UP000515163"/>
    </source>
</evidence>
<dbReference type="Gene3D" id="2.60.120.200">
    <property type="match status" value="3"/>
</dbReference>
<dbReference type="InterPro" id="IPR013320">
    <property type="entry name" value="ConA-like_dom_sf"/>
</dbReference>
<dbReference type="PROSITE" id="PS50026">
    <property type="entry name" value="EGF_3"/>
    <property type="match status" value="1"/>
</dbReference>
<keyword evidence="5 7" id="KW-1015">Disulfide bond</keyword>
<dbReference type="RefSeq" id="XP_031559981.1">
    <property type="nucleotide sequence ID" value="XM_031704121.1"/>
</dbReference>
<dbReference type="SUPFAM" id="SSF57196">
    <property type="entry name" value="EGF/Laminin"/>
    <property type="match status" value="1"/>
</dbReference>
<dbReference type="CDD" id="cd00054">
    <property type="entry name" value="EGF_CA"/>
    <property type="match status" value="1"/>
</dbReference>
<evidence type="ECO:0000259" key="9">
    <source>
        <dbReference type="PROSITE" id="PS50948"/>
    </source>
</evidence>
<reference evidence="12" key="1">
    <citation type="submission" date="2025-08" db="UniProtKB">
        <authorList>
            <consortium name="RefSeq"/>
        </authorList>
    </citation>
    <scope>IDENTIFICATION</scope>
</reference>
<feature type="non-terminal residue" evidence="12">
    <location>
        <position position="1"/>
    </location>
</feature>
<evidence type="ECO:0000259" key="10">
    <source>
        <dbReference type="PROSITE" id="PS51828"/>
    </source>
</evidence>
<accession>A0A6P8HXB7</accession>
<dbReference type="InterPro" id="IPR030476">
    <property type="entry name" value="Pentaxin_CS"/>
</dbReference>
<sequence length="870" mass="97234">TDLNNIAKFQKVIWNSNGNYFFPLLTVTYCYHKVIYGISGLFIENTYHFSGKALNNHAIKTTQVSSKINCVFQCLSVEQCVSYNYQETSSTGRHTCELNRKSFRNAKLEDFQARDGFVYGESVPQTSQSGSCATSPCKNYGICMNIGNDMYECICKATTTGNDCEQWKDNAKDYTLTFPRKSTSDVISAVSLNSSQVSKLTMCTWVNYVTAGWHTLFSYSVKNAANMLAIRCDNTGKCEIIVNNVPSEVHTSPLNDGTWHHLCFSWENIQGSLKFYINGAIRSIKKDVSSSLTIDGTGKLIIGQLQATSVGLEFNASDSFMGRMYGFNMWDAVKSPSEILSLSKQCISETGNLVDWRIFSVKESHGLVNQAMPSVCAFNVSKTANFESSSGEKYIKMPFTTTSLREITICFWSRRKWTKKSTAFHYYSETLKNALRWTFNGATENMIFVANVKTSIYFSPYYDDSWHHFCYTWESTDGRLVVFIDGIVIYNASSVDRAKTIEGTGVLVIGQLCSTLNPFSASDDCFYVNYLTDLNIWKTSLSGHVITAMSKAAGRDLGNKLNWNDVVYGGEVFGGLSLTPTNDVSLNGNSDFYIDFGSTQSASNYVEFQNPIPSVTQFLACYWLWPTNKGGVFAYSTPELADQWATFISTSDASFCINEKWKYGSTVTFNGGWSHFCWRWRNTDGLTELYKDGKLLMSLTGFVTGYTIPGGGYLVLGQEVDSHKGGFSASQALTGFLGHLNIWDNFDAVALSFEEMARGASHFEGNVVPWSSFRSKLYGTVTVVEGSSCTLPDFATQKLREKWCSDNISPTSDCPVLYPLLDTDNNNNGKLLRCYCKNMLLQNSAGHYTYNPGNTGYYTRDPQLRLIKNI</sequence>
<keyword evidence="3" id="KW-0479">Metal-binding</keyword>
<feature type="domain" description="Apple" evidence="9">
    <location>
        <begin position="30"/>
        <end position="124"/>
    </location>
</feature>
<protein>
    <submittedName>
        <fullName evidence="12">Uncharacterized protein LOC116296153</fullName>
    </submittedName>
</protein>
<comment type="caution">
    <text evidence="7">Lacks conserved residue(s) required for the propagation of feature annotation.</text>
</comment>
<feature type="disulfide bond" evidence="7">
    <location>
        <begin position="155"/>
        <end position="164"/>
    </location>
</feature>
<dbReference type="PROSITE" id="PS00022">
    <property type="entry name" value="EGF_1"/>
    <property type="match status" value="1"/>
</dbReference>
<dbReference type="OrthoDB" id="5960532at2759"/>
<feature type="domain" description="Pentraxin (PTX)" evidence="10">
    <location>
        <begin position="590"/>
        <end position="789"/>
    </location>
</feature>
<comment type="cofactor">
    <cofactor evidence="1">
        <name>Ca(2+)</name>
        <dbReference type="ChEBI" id="CHEBI:29108"/>
    </cofactor>
</comment>
<comment type="similarity">
    <text evidence="2">Belongs to the EGF domain peptide family.</text>
</comment>
<dbReference type="PANTHER" id="PTHR19277">
    <property type="entry name" value="PENTRAXIN"/>
    <property type="match status" value="1"/>
</dbReference>
<organism evidence="11 12">
    <name type="scientific">Actinia tenebrosa</name>
    <name type="common">Australian red waratah sea anemone</name>
    <dbReference type="NCBI Taxonomy" id="6105"/>
    <lineage>
        <taxon>Eukaryota</taxon>
        <taxon>Metazoa</taxon>
        <taxon>Cnidaria</taxon>
        <taxon>Anthozoa</taxon>
        <taxon>Hexacorallia</taxon>
        <taxon>Actiniaria</taxon>
        <taxon>Actiniidae</taxon>
        <taxon>Actinia</taxon>
    </lineage>
</organism>
<evidence type="ECO:0000256" key="5">
    <source>
        <dbReference type="ARBA" id="ARBA00023157"/>
    </source>
</evidence>
<keyword evidence="4" id="KW-0106">Calcium</keyword>
<dbReference type="KEGG" id="aten:116296153"/>
<evidence type="ECO:0000256" key="4">
    <source>
        <dbReference type="ARBA" id="ARBA00022837"/>
    </source>
</evidence>
<proteinExistence type="inferred from homology"/>
<evidence type="ECO:0000256" key="6">
    <source>
        <dbReference type="ARBA" id="ARBA00023180"/>
    </source>
</evidence>
<feature type="domain" description="EGF-like" evidence="8">
    <location>
        <begin position="128"/>
        <end position="165"/>
    </location>
</feature>
<evidence type="ECO:0000256" key="1">
    <source>
        <dbReference type="ARBA" id="ARBA00001913"/>
    </source>
</evidence>
<evidence type="ECO:0000256" key="2">
    <source>
        <dbReference type="ARBA" id="ARBA00006373"/>
    </source>
</evidence>
<keyword evidence="11" id="KW-1185">Reference proteome</keyword>
<feature type="domain" description="Pentraxin (PTX)" evidence="10">
    <location>
        <begin position="172"/>
        <end position="377"/>
    </location>
</feature>
<dbReference type="InterPro" id="IPR000742">
    <property type="entry name" value="EGF"/>
</dbReference>
<dbReference type="PROSITE" id="PS51828">
    <property type="entry name" value="PTX_2"/>
    <property type="match status" value="3"/>
</dbReference>
<dbReference type="PANTHER" id="PTHR19277:SF125">
    <property type="entry name" value="B6"/>
    <property type="match status" value="1"/>
</dbReference>
<dbReference type="PROSITE" id="PS50948">
    <property type="entry name" value="PAN"/>
    <property type="match status" value="1"/>
</dbReference>